<evidence type="ECO:0000313" key="4">
    <source>
        <dbReference type="Proteomes" id="UP000217289"/>
    </source>
</evidence>
<evidence type="ECO:0000256" key="1">
    <source>
        <dbReference type="SAM" id="MobiDB-lite"/>
    </source>
</evidence>
<accession>A0A250IP73</accession>
<protein>
    <recommendedName>
        <fullName evidence="5">AsmA-like C-terminal domain-containing protein</fullName>
    </recommendedName>
</protein>
<organism evidence="3 4">
    <name type="scientific">Melittangium boletus DSM 14713</name>
    <dbReference type="NCBI Taxonomy" id="1294270"/>
    <lineage>
        <taxon>Bacteria</taxon>
        <taxon>Pseudomonadati</taxon>
        <taxon>Myxococcota</taxon>
        <taxon>Myxococcia</taxon>
        <taxon>Myxococcales</taxon>
        <taxon>Cystobacterineae</taxon>
        <taxon>Archangiaceae</taxon>
        <taxon>Melittangium</taxon>
    </lineage>
</organism>
<evidence type="ECO:0000313" key="3">
    <source>
        <dbReference type="EMBL" id="ATB33534.1"/>
    </source>
</evidence>
<dbReference type="Proteomes" id="UP000217289">
    <property type="component" value="Chromosome"/>
</dbReference>
<sequence>MPPAALPSSVSRPPARWRRPLLWGVLALLVLELVYIALLATGGLARLLNHLIPDTQMSWSKASSVVPGRVHLENFVLLHEEKSGGHWRLDIDRAEVNVSLNALFRRQFKTESLDVWGLRARIHSVTPEQTGEARARTQDAEEKKKEKPGGWKILLHEVRVHGVHELIWNEARLTGIEEVAGALDVESGERIFLHETRLRLGPGELFVQGDAVANVEKGTASATLEARYQGEEGIDLIAGLTGGRLQLSATVPAISSLQHLLPRLEGVSPEGGAGRVEVDLHVKDGRLAPGTVLQGSGEPFEMPVGPLRLKAPWRFHADVHTREDGEDRLGLKFTMGPVRMEGGKGRDQALQTPEVVVLMGARSPRLGEALPDVHVALRAARSNPLELRMLNGWLGPSFQVESGRAYLEVSSRANPENGGGEGHLSLSTQGLQAHWGGARITGRVLMDVDAHKLAFNQDKVTLHGSRLLLRGVSVRTGRDNARDWDGTLVFPEATLRMSPPSFRGRFTGSFSNAAPFIALLTQQGAFPHFLSPLLQAEGLEISGVVALGEGGAKLSTLRARGEGLELRGQAESAGGATRAVLLVKLGIVSVGVEVAPGNTSIRLVLPERWYTQKTGEPVP</sequence>
<dbReference type="KEGG" id="mbd:MEBOL_007032"/>
<gene>
    <name evidence="3" type="ORF">MEBOL_007032</name>
</gene>
<feature type="transmembrane region" description="Helical" evidence="2">
    <location>
        <begin position="21"/>
        <end position="48"/>
    </location>
</feature>
<dbReference type="RefSeq" id="WP_095981552.1">
    <property type="nucleotide sequence ID" value="NZ_CP022163.1"/>
</dbReference>
<keyword evidence="2" id="KW-0472">Membrane</keyword>
<dbReference type="OrthoDB" id="5379116at2"/>
<evidence type="ECO:0008006" key="5">
    <source>
        <dbReference type="Google" id="ProtNLM"/>
    </source>
</evidence>
<feature type="region of interest" description="Disordered" evidence="1">
    <location>
        <begin position="127"/>
        <end position="147"/>
    </location>
</feature>
<keyword evidence="2" id="KW-0812">Transmembrane</keyword>
<dbReference type="EMBL" id="CP022163">
    <property type="protein sequence ID" value="ATB33534.1"/>
    <property type="molecule type" value="Genomic_DNA"/>
</dbReference>
<keyword evidence="4" id="KW-1185">Reference proteome</keyword>
<proteinExistence type="predicted"/>
<keyword evidence="2" id="KW-1133">Transmembrane helix</keyword>
<evidence type="ECO:0000256" key="2">
    <source>
        <dbReference type="SAM" id="Phobius"/>
    </source>
</evidence>
<feature type="compositionally biased region" description="Basic and acidic residues" evidence="1">
    <location>
        <begin position="131"/>
        <end position="147"/>
    </location>
</feature>
<name>A0A250IP73_9BACT</name>
<dbReference type="AlphaFoldDB" id="A0A250IP73"/>
<reference evidence="3 4" key="1">
    <citation type="submission" date="2017-06" db="EMBL/GenBank/DDBJ databases">
        <authorList>
            <person name="Kim H.J."/>
            <person name="Triplett B.A."/>
        </authorList>
    </citation>
    <scope>NUCLEOTIDE SEQUENCE [LARGE SCALE GENOMIC DNA]</scope>
    <source>
        <strain evidence="3 4">DSM 14713</strain>
    </source>
</reference>